<feature type="domain" description="DUF7791" evidence="4">
    <location>
        <begin position="563"/>
        <end position="666"/>
    </location>
</feature>
<dbReference type="Proteomes" id="UP000288429">
    <property type="component" value="Unassembled WGS sequence"/>
</dbReference>
<organism evidence="5 6">
    <name type="scientific">Fusarium ambrosium</name>
    <dbReference type="NCBI Taxonomy" id="131363"/>
    <lineage>
        <taxon>Eukaryota</taxon>
        <taxon>Fungi</taxon>
        <taxon>Dikarya</taxon>
        <taxon>Ascomycota</taxon>
        <taxon>Pezizomycotina</taxon>
        <taxon>Sordariomycetes</taxon>
        <taxon>Hypocreomycetidae</taxon>
        <taxon>Hypocreales</taxon>
        <taxon>Nectriaceae</taxon>
        <taxon>Fusarium</taxon>
        <taxon>Fusarium solani species complex</taxon>
    </lineage>
</organism>
<keyword evidence="6" id="KW-1185">Reference proteome</keyword>
<feature type="coiled-coil region" evidence="2">
    <location>
        <begin position="102"/>
        <end position="129"/>
    </location>
</feature>
<dbReference type="PANTHER" id="PTHR10039">
    <property type="entry name" value="AMELOGENIN"/>
    <property type="match status" value="1"/>
</dbReference>
<dbReference type="SUPFAM" id="SSF52540">
    <property type="entry name" value="P-loop containing nucleoside triphosphate hydrolases"/>
    <property type="match status" value="1"/>
</dbReference>
<accession>A0A428TG37</accession>
<dbReference type="AlphaFoldDB" id="A0A428TG37"/>
<dbReference type="InterPro" id="IPR027417">
    <property type="entry name" value="P-loop_NTPase"/>
</dbReference>
<evidence type="ECO:0000313" key="6">
    <source>
        <dbReference type="Proteomes" id="UP000288429"/>
    </source>
</evidence>
<dbReference type="PANTHER" id="PTHR10039:SF5">
    <property type="entry name" value="NACHT DOMAIN-CONTAINING PROTEIN"/>
    <property type="match status" value="1"/>
</dbReference>
<dbReference type="InterPro" id="IPR056693">
    <property type="entry name" value="DUF7791"/>
</dbReference>
<gene>
    <name evidence="5" type="ORF">CDV31_011575</name>
</gene>
<keyword evidence="2" id="KW-0175">Coiled coil</keyword>
<sequence>MDPITAFQVAGTVVTSPDGTQSNATHLSTIVEDLAGISAQVNDALYTSTSRAATASDETLVRLCQECQDIATEIRAALRSLQAKGTSKLDHAKASVVVALKATWSRDKLEKLEHRLQQIRSEMMMAMLVALWEKERLQGGSSDQGLTAQIDQISKAIDRNNAKLDEFFQQLDAITSEDALGEPRRKALFRKLWEAEWRPSDTHLQSEFQITSGDSTLNQNIQRQIIQSLHFSSIVAREKAISKPYETTYRWIFRSDHNSGQGSPSNRRQSFAQWLEDSSSKVYWITGKAGSGKSTLMNFIVHHSLTKQHLQAWAEPLPLVRAYFYFWEAGQNSLQKSRQGLMQTLLWQCLKERPEMIARVTPRRWTVHQVLRGLETPGPPWTWDELRTAFSIFASENGKSFRLALFLDGLDEFEGEPSELIQFVKDLVITHGVKICVASRPWTDFSDAFDQYPMLTMQSLTQSDISSFIRGNFAASKAFRERQALFPDQAKNLLQEISNKAQGVFLWVFLVVRDLLISLSRGRSLSDLQVIVDDLPSDLFKLYSRMRERVELEDMGKSARYYQLMVAALKPLHAVTLWMADGEDLPEGDTFTKEMGDNMNKILQRRLDSSTRGLLELGDNGIVSFLHRTAREWVLQTAASEGLQAQAPPEFNPNLVLLQVLTKQLRHEKIYLHLGNSKLSFWDFVFLGFLYATRVVDSPSMSRQLVQAIDNFDAALCERAAMLGKKGYIFSPHSATSQAAMLQNPNRWYSLLGKRKGRASAYSHHWSSTQEDATRSGNTGNGIIGIAAQFAVVPYVREKVKDDKSLLKPDLCRKPLLENTVFGWQLCTYRTFEDLSEYHLVAKNLQEQLMRQRSELVKTLLDMGAQPNETGCGVLDRIWQLDDVSKMKIGSKEYWEQVEDLLCAGRRRSRFGIR</sequence>
<reference evidence="5 6" key="1">
    <citation type="submission" date="2017-06" db="EMBL/GenBank/DDBJ databases">
        <title>Cmopartive genomic analysis of Ambrosia Fusariam Clade fungi.</title>
        <authorList>
            <person name="Stajich J.E."/>
            <person name="Carrillo J."/>
            <person name="Kijimoto T."/>
            <person name="Eskalen A."/>
            <person name="O'Donnell K."/>
            <person name="Kasson M."/>
        </authorList>
    </citation>
    <scope>NUCLEOTIDE SEQUENCE [LARGE SCALE GENOMIC DNA]</scope>
    <source>
        <strain evidence="5 6">NRRL 20438</strain>
    </source>
</reference>
<comment type="caution">
    <text evidence="5">The sequence shown here is derived from an EMBL/GenBank/DDBJ whole genome shotgun (WGS) entry which is preliminary data.</text>
</comment>
<dbReference type="Pfam" id="PF25053">
    <property type="entry name" value="DUF7791"/>
    <property type="match status" value="1"/>
</dbReference>
<feature type="coiled-coil region" evidence="2">
    <location>
        <begin position="835"/>
        <end position="862"/>
    </location>
</feature>
<dbReference type="Pfam" id="PF24883">
    <property type="entry name" value="NPHP3_N"/>
    <property type="match status" value="1"/>
</dbReference>
<name>A0A428TG37_9HYPO</name>
<evidence type="ECO:0000259" key="3">
    <source>
        <dbReference type="Pfam" id="PF24883"/>
    </source>
</evidence>
<evidence type="ECO:0000256" key="2">
    <source>
        <dbReference type="SAM" id="Coils"/>
    </source>
</evidence>
<dbReference type="EMBL" id="NIZV01000199">
    <property type="protein sequence ID" value="RSM00935.1"/>
    <property type="molecule type" value="Genomic_DNA"/>
</dbReference>
<dbReference type="InterPro" id="IPR056884">
    <property type="entry name" value="NPHP3-like_N"/>
</dbReference>
<evidence type="ECO:0000256" key="1">
    <source>
        <dbReference type="ARBA" id="ARBA00022737"/>
    </source>
</evidence>
<proteinExistence type="predicted"/>
<protein>
    <submittedName>
        <fullName evidence="5">Uncharacterized protein</fullName>
    </submittedName>
</protein>
<evidence type="ECO:0000313" key="5">
    <source>
        <dbReference type="EMBL" id="RSM00935.1"/>
    </source>
</evidence>
<keyword evidence="1" id="KW-0677">Repeat</keyword>
<feature type="domain" description="Nephrocystin 3-like N-terminal" evidence="3">
    <location>
        <begin position="268"/>
        <end position="440"/>
    </location>
</feature>
<evidence type="ECO:0000259" key="4">
    <source>
        <dbReference type="Pfam" id="PF25053"/>
    </source>
</evidence>
<dbReference type="Gene3D" id="3.40.50.300">
    <property type="entry name" value="P-loop containing nucleotide triphosphate hydrolases"/>
    <property type="match status" value="1"/>
</dbReference>